<reference evidence="1 2" key="1">
    <citation type="submission" date="2023-09" db="EMBL/GenBank/DDBJ databases">
        <authorList>
            <person name="Rey-Velasco X."/>
        </authorList>
    </citation>
    <scope>NUCLEOTIDE SEQUENCE [LARGE SCALE GENOMIC DNA]</scope>
    <source>
        <strain evidence="1 2">P007</strain>
    </source>
</reference>
<sequence length="971" mass="104901">MVNNLSSLLKTSFILSALFILNFVPLFAQELSFAKKAGSDSVDSTLDQGYSIVSDDLGNSYITGIMSSGSTGSIFGEGEINETILTVNGAFIAKYDAFGNLLWAQQIEANNSGVASNVITLDTNNNILIAGFFGSEITFGVGTAAQTTYAAPAGNRDAFFAKYDEDGNFQWAKVFGGENDDAPGGAGLKTDSSNNIYLTGAVNGNVTFGEGEVNETTLLTQSLDIFLAKYDSNGSLQWVVKAGGENPDGAKNLDIDDAGNIYITGNFFYTCTFAESLPEETFLSGVNESAFIAKYNLNGVLQWAKSPFLQTGPDISGDIKVVGSDRLVYTGAYAWDSDLTECVSVEAFSDDEIITILFDLSGNYVWHSTIKSIGGDRGVAVAVDNIENIYVAGYYGGEVIIDQGKCNETFLPHDGAGDLFIANYDNKGQFLGAARAGSNDWEQAAAIDVRNVGEVYVTGYFRNTLILGDGEPNATILLENGPNEIFMAKYSFDMGSTSGRRYAGEDNCISVCESGAPFNLFDSLLYNPDTGGSWSPNLTNNGDTFNPGSDMPGVYTYSVYDTDGCLSDSSAVTVEFNGEQGLTLNDVDIQICGSGSSFDLRTVFSENITDYEGEWSPNLISGTNIFDPQIDIEGTYSFTSTNGPCGLINGDVLVSILPGVNSGDNGYIELCQNNDSFNLFDAMTGNPDINGIWSPSLSSGTNIFDPDQDIAGSYEYIVSNGQCTSSSIIEVEFIAVPNAGMNTTLEICNTSPPIDLLSLIDGNPDIGGQWNPNLNSGTSIYNPTEDTFQQYTYTVSSTICDVETSATITITNIDAIPITDYQIEVNEFSSNNSATIIIDSPAMFEYSLDGIEFQSNETFDSLLGGDYNLFVREINGCGFLETTFSVLDYPRFFTPNSDNINDFWQLNGSTNREFTLYIFDRYGQLIKTINGIDDSWDGTNSRGLRVMSTDYWFKVVFEDGSIKTGHFSLLY</sequence>
<evidence type="ECO:0000313" key="2">
    <source>
        <dbReference type="Proteomes" id="UP001250662"/>
    </source>
</evidence>
<gene>
    <name evidence="1" type="ORF">RM520_08000</name>
</gene>
<name>A0ABU3BHE7_9FLAO</name>
<dbReference type="InterPro" id="IPR026341">
    <property type="entry name" value="T9SS_type_B"/>
</dbReference>
<dbReference type="InterPro" id="IPR052918">
    <property type="entry name" value="Motility_Chemotaxis_Reg"/>
</dbReference>
<dbReference type="PANTHER" id="PTHR35580:SF1">
    <property type="entry name" value="PHYTASE-LIKE DOMAIN-CONTAINING PROTEIN"/>
    <property type="match status" value="1"/>
</dbReference>
<keyword evidence="2" id="KW-1185">Reference proteome</keyword>
<comment type="caution">
    <text evidence="1">The sequence shown here is derived from an EMBL/GenBank/DDBJ whole genome shotgun (WGS) entry which is preliminary data.</text>
</comment>
<dbReference type="Pfam" id="PF13585">
    <property type="entry name" value="CHU_C"/>
    <property type="match status" value="1"/>
</dbReference>
<organism evidence="1 2">
    <name type="scientific">Croceitalea vernalis</name>
    <dbReference type="NCBI Taxonomy" id="3075599"/>
    <lineage>
        <taxon>Bacteria</taxon>
        <taxon>Pseudomonadati</taxon>
        <taxon>Bacteroidota</taxon>
        <taxon>Flavobacteriia</taxon>
        <taxon>Flavobacteriales</taxon>
        <taxon>Flavobacteriaceae</taxon>
        <taxon>Croceitalea</taxon>
    </lineage>
</organism>
<dbReference type="NCBIfam" id="TIGR04131">
    <property type="entry name" value="Bac_Flav_CTERM"/>
    <property type="match status" value="1"/>
</dbReference>
<protein>
    <submittedName>
        <fullName evidence="1">T9SS type B sorting domain-containing protein</fullName>
    </submittedName>
</protein>
<accession>A0ABU3BHE7</accession>
<evidence type="ECO:0000313" key="1">
    <source>
        <dbReference type="EMBL" id="MDT0621564.1"/>
    </source>
</evidence>
<dbReference type="Proteomes" id="UP001250662">
    <property type="component" value="Unassembled WGS sequence"/>
</dbReference>
<proteinExistence type="predicted"/>
<dbReference type="PANTHER" id="PTHR35580">
    <property type="entry name" value="CELL SURFACE GLYCOPROTEIN (S-LAYER PROTEIN)-LIKE PROTEIN"/>
    <property type="match status" value="1"/>
</dbReference>
<dbReference type="RefSeq" id="WP_311387619.1">
    <property type="nucleotide sequence ID" value="NZ_JAVRHU010000002.1"/>
</dbReference>
<dbReference type="EMBL" id="JAVRHU010000002">
    <property type="protein sequence ID" value="MDT0621564.1"/>
    <property type="molecule type" value="Genomic_DNA"/>
</dbReference>